<dbReference type="PANTHER" id="PTHR15032">
    <property type="entry name" value="N-ACYL-PHOSPHATIDYLETHANOLAMINE-HYDROLYZING PHOSPHOLIPASE D"/>
    <property type="match status" value="1"/>
</dbReference>
<sequence length="336" mass="37595">MQRFPVSDHSNGRTFHNPSAYRLSPAEQPRSGDPATDPGFSSILAWQTSLRPRWPNDFPARKADPLPALQPGQISASFINHSSFVLRIGRKDQRPLVILTDPILSERCSPFRHFGPKRVIAPGFDLSDIPKVDLVLVSHCHYDHLDRPTLRQIARRDRPLCLAPLGNRRHLRGLPFSAIVTRDWWETVQFDAITVTVTPALHGSARTPFDTDRALWGGFMLDTGARRVFFAGDTAHGHHWADMEHRLATPDLALLPIGAYEPVSLMRDVHMTPEQAVEAAIILKAKRALAMHFGTFQLTDEGYWEPGGRLANCLNTIGRGSDWFTLPHPGESLVIP</sequence>
<dbReference type="RefSeq" id="WP_252848690.1">
    <property type="nucleotide sequence ID" value="NZ_BAPW01000012.1"/>
</dbReference>
<protein>
    <submittedName>
        <fullName evidence="3">MBL fold metallo-hydrolase</fullName>
    </submittedName>
</protein>
<dbReference type="Gene3D" id="3.60.15.10">
    <property type="entry name" value="Ribonuclease Z/Hydroxyacylglutathione hydrolase-like"/>
    <property type="match status" value="1"/>
</dbReference>
<reference evidence="3 4" key="1">
    <citation type="submission" date="2022-06" db="EMBL/GenBank/DDBJ databases">
        <title>Whole-genome of Asaia lannensis strain LMG 27011T.</title>
        <authorList>
            <person name="Sombolestani A."/>
        </authorList>
    </citation>
    <scope>NUCLEOTIDE SEQUENCE [LARGE SCALE GENOMIC DNA]</scope>
    <source>
        <strain evidence="3 4">NBRC 102526</strain>
    </source>
</reference>
<feature type="compositionally biased region" description="Polar residues" evidence="1">
    <location>
        <begin position="8"/>
        <end position="17"/>
    </location>
</feature>
<name>A0ABT1CEB8_9PROT</name>
<dbReference type="InterPro" id="IPR001279">
    <property type="entry name" value="Metallo-B-lactamas"/>
</dbReference>
<evidence type="ECO:0000259" key="2">
    <source>
        <dbReference type="Pfam" id="PF12706"/>
    </source>
</evidence>
<dbReference type="InterPro" id="IPR036866">
    <property type="entry name" value="RibonucZ/Hydroxyglut_hydro"/>
</dbReference>
<feature type="domain" description="Metallo-beta-lactamase" evidence="2">
    <location>
        <begin position="98"/>
        <end position="293"/>
    </location>
</feature>
<feature type="region of interest" description="Disordered" evidence="1">
    <location>
        <begin position="1"/>
        <end position="38"/>
    </location>
</feature>
<dbReference type="EMBL" id="JAMXQU010000002">
    <property type="protein sequence ID" value="MCO6159205.1"/>
    <property type="molecule type" value="Genomic_DNA"/>
</dbReference>
<dbReference type="Proteomes" id="UP001523401">
    <property type="component" value="Unassembled WGS sequence"/>
</dbReference>
<organism evidence="3 4">
    <name type="scientific">Asaia lannensis NBRC 102526</name>
    <dbReference type="NCBI Taxonomy" id="1307926"/>
    <lineage>
        <taxon>Bacteria</taxon>
        <taxon>Pseudomonadati</taxon>
        <taxon>Pseudomonadota</taxon>
        <taxon>Alphaproteobacteria</taxon>
        <taxon>Acetobacterales</taxon>
        <taxon>Acetobacteraceae</taxon>
        <taxon>Asaia</taxon>
    </lineage>
</organism>
<proteinExistence type="predicted"/>
<dbReference type="SUPFAM" id="SSF56281">
    <property type="entry name" value="Metallo-hydrolase/oxidoreductase"/>
    <property type="match status" value="1"/>
</dbReference>
<comment type="caution">
    <text evidence="3">The sequence shown here is derived from an EMBL/GenBank/DDBJ whole genome shotgun (WGS) entry which is preliminary data.</text>
</comment>
<evidence type="ECO:0000256" key="1">
    <source>
        <dbReference type="SAM" id="MobiDB-lite"/>
    </source>
</evidence>
<dbReference type="PIRSF" id="PIRSF038896">
    <property type="entry name" value="NAPE-PLD"/>
    <property type="match status" value="1"/>
</dbReference>
<dbReference type="Pfam" id="PF12706">
    <property type="entry name" value="Lactamase_B_2"/>
    <property type="match status" value="1"/>
</dbReference>
<accession>A0ABT1CEB8</accession>
<keyword evidence="4" id="KW-1185">Reference proteome</keyword>
<gene>
    <name evidence="3" type="ORF">NF685_04060</name>
</gene>
<evidence type="ECO:0000313" key="4">
    <source>
        <dbReference type="Proteomes" id="UP001523401"/>
    </source>
</evidence>
<dbReference type="InterPro" id="IPR024884">
    <property type="entry name" value="NAPE-PLD"/>
</dbReference>
<evidence type="ECO:0000313" key="3">
    <source>
        <dbReference type="EMBL" id="MCO6159205.1"/>
    </source>
</evidence>
<dbReference type="PANTHER" id="PTHR15032:SF4">
    <property type="entry name" value="N-ACYL-PHOSPHATIDYLETHANOLAMINE-HYDROLYZING PHOSPHOLIPASE D"/>
    <property type="match status" value="1"/>
</dbReference>